<dbReference type="InterPro" id="IPR036396">
    <property type="entry name" value="Cyt_P450_sf"/>
</dbReference>
<accession>A0A9P5PM45</accession>
<gene>
    <name evidence="16" type="ORF">BDP27DRAFT_1450758</name>
</gene>
<evidence type="ECO:0000256" key="5">
    <source>
        <dbReference type="ARBA" id="ARBA00022617"/>
    </source>
</evidence>
<evidence type="ECO:0000256" key="10">
    <source>
        <dbReference type="ARBA" id="ARBA00023004"/>
    </source>
</evidence>
<reference evidence="16" key="1">
    <citation type="submission" date="2020-11" db="EMBL/GenBank/DDBJ databases">
        <authorList>
            <consortium name="DOE Joint Genome Institute"/>
            <person name="Ahrendt S."/>
            <person name="Riley R."/>
            <person name="Andreopoulos W."/>
            <person name="Labutti K."/>
            <person name="Pangilinan J."/>
            <person name="Ruiz-Duenas F.J."/>
            <person name="Barrasa J.M."/>
            <person name="Sanchez-Garcia M."/>
            <person name="Camarero S."/>
            <person name="Miyauchi S."/>
            <person name="Serrano A."/>
            <person name="Linde D."/>
            <person name="Babiker R."/>
            <person name="Drula E."/>
            <person name="Ayuso-Fernandez I."/>
            <person name="Pacheco R."/>
            <person name="Padilla G."/>
            <person name="Ferreira P."/>
            <person name="Barriuso J."/>
            <person name="Kellner H."/>
            <person name="Castanera R."/>
            <person name="Alfaro M."/>
            <person name="Ramirez L."/>
            <person name="Pisabarro A.G."/>
            <person name="Kuo A."/>
            <person name="Tritt A."/>
            <person name="Lipzen A."/>
            <person name="He G."/>
            <person name="Yan M."/>
            <person name="Ng V."/>
            <person name="Cullen D."/>
            <person name="Martin F."/>
            <person name="Rosso M.-N."/>
            <person name="Henrissat B."/>
            <person name="Hibbett D."/>
            <person name="Martinez A.T."/>
            <person name="Grigoriev I.V."/>
        </authorList>
    </citation>
    <scope>NUCLEOTIDE SEQUENCE</scope>
    <source>
        <strain evidence="16">AH 40177</strain>
    </source>
</reference>
<dbReference type="PROSITE" id="PS00086">
    <property type="entry name" value="CYTOCHROME_P450"/>
    <property type="match status" value="1"/>
</dbReference>
<feature type="transmembrane region" description="Helical" evidence="15">
    <location>
        <begin position="20"/>
        <end position="39"/>
    </location>
</feature>
<keyword evidence="5 13" id="KW-0349">Heme</keyword>
<comment type="pathway">
    <text evidence="3">Secondary metabolite biosynthesis; terpenoid biosynthesis.</text>
</comment>
<evidence type="ECO:0000256" key="7">
    <source>
        <dbReference type="ARBA" id="ARBA00022723"/>
    </source>
</evidence>
<dbReference type="Gene3D" id="1.10.630.10">
    <property type="entry name" value="Cytochrome P450"/>
    <property type="match status" value="1"/>
</dbReference>
<dbReference type="OrthoDB" id="1470350at2759"/>
<evidence type="ECO:0000256" key="15">
    <source>
        <dbReference type="SAM" id="Phobius"/>
    </source>
</evidence>
<organism evidence="16 17">
    <name type="scientific">Rhodocollybia butyracea</name>
    <dbReference type="NCBI Taxonomy" id="206335"/>
    <lineage>
        <taxon>Eukaryota</taxon>
        <taxon>Fungi</taxon>
        <taxon>Dikarya</taxon>
        <taxon>Basidiomycota</taxon>
        <taxon>Agaricomycotina</taxon>
        <taxon>Agaricomycetes</taxon>
        <taxon>Agaricomycetidae</taxon>
        <taxon>Agaricales</taxon>
        <taxon>Marasmiineae</taxon>
        <taxon>Omphalotaceae</taxon>
        <taxon>Rhodocollybia</taxon>
    </lineage>
</organism>
<dbReference type="InterPro" id="IPR050121">
    <property type="entry name" value="Cytochrome_P450_monoxygenase"/>
</dbReference>
<dbReference type="GO" id="GO:0004497">
    <property type="term" value="F:monooxygenase activity"/>
    <property type="evidence" value="ECO:0007669"/>
    <property type="project" value="UniProtKB-KW"/>
</dbReference>
<dbReference type="InterPro" id="IPR017972">
    <property type="entry name" value="Cyt_P450_CS"/>
</dbReference>
<keyword evidence="12 15" id="KW-0472">Membrane</keyword>
<proteinExistence type="inferred from homology"/>
<keyword evidence="9 14" id="KW-0560">Oxidoreductase</keyword>
<evidence type="ECO:0000313" key="17">
    <source>
        <dbReference type="Proteomes" id="UP000772434"/>
    </source>
</evidence>
<evidence type="ECO:0000313" key="16">
    <source>
        <dbReference type="EMBL" id="KAF9064445.1"/>
    </source>
</evidence>
<keyword evidence="7 13" id="KW-0479">Metal-binding</keyword>
<evidence type="ECO:0000256" key="11">
    <source>
        <dbReference type="ARBA" id="ARBA00023033"/>
    </source>
</evidence>
<dbReference type="GO" id="GO:0005506">
    <property type="term" value="F:iron ion binding"/>
    <property type="evidence" value="ECO:0007669"/>
    <property type="project" value="InterPro"/>
</dbReference>
<dbReference type="GO" id="GO:0016705">
    <property type="term" value="F:oxidoreductase activity, acting on paired donors, with incorporation or reduction of molecular oxygen"/>
    <property type="evidence" value="ECO:0007669"/>
    <property type="project" value="InterPro"/>
</dbReference>
<sequence length="552" mass="62525">MSFVSHFQAYVNAISSDYARILQSLFIAALSVSLWSIIFRRRKVQGVSTIGELPGPPSPSWWKGNLKQLTDLKNGWDFHRALAEYGPAVKLNGFFRNKLFYTFDPQAMHHILVKDAASFYRLRLRSSTLLFGKGLLSTGGEHHRKQRKMLNPVFSIAHMRSMMPTFYDVVDQLETALSNRVQNGPTEIDLLGWMARTALELIGQSGFGYSFDNMVEDAPKHKYSIVVKDLVPALSRLRVERDFILPFALKFIPTRVFNLSYEHVPMESSSRSPRYGHLHAPTFRDEAVARQIGRGKDILSVLMKENLQADNEDKLDEDEIIGQMTTFIFAAMDTTSNGMSRILHLLSSHQDVQDKMRQEIIEVRKNRPGERLSYDELVALPYLDAVCRETLRLYPPVSSIDRRSSEDRVVPLSRPVRGKDGISEVTEVFIPKSTTVVISILNANRSTDLWGPDALEWKPERWLTPLPESIMESKVPGVYAHLMTFSGGGRSCIGFKFSQLEMKVVISMLVENFKFSLPPKKDIFWQMSGISSPVVVGGDGHARLPLMVELAK</sequence>
<keyword evidence="11 14" id="KW-0503">Monooxygenase</keyword>
<dbReference type="PANTHER" id="PTHR24305">
    <property type="entry name" value="CYTOCHROME P450"/>
    <property type="match status" value="1"/>
</dbReference>
<dbReference type="EMBL" id="JADNRY010000123">
    <property type="protein sequence ID" value="KAF9064445.1"/>
    <property type="molecule type" value="Genomic_DNA"/>
</dbReference>
<keyword evidence="6 15" id="KW-0812">Transmembrane</keyword>
<evidence type="ECO:0000256" key="3">
    <source>
        <dbReference type="ARBA" id="ARBA00004721"/>
    </source>
</evidence>
<dbReference type="AlphaFoldDB" id="A0A9P5PM45"/>
<dbReference type="CDD" id="cd11069">
    <property type="entry name" value="CYP_FUM15-like"/>
    <property type="match status" value="1"/>
</dbReference>
<feature type="binding site" description="axial binding residue" evidence="13">
    <location>
        <position position="492"/>
    </location>
    <ligand>
        <name>heme</name>
        <dbReference type="ChEBI" id="CHEBI:30413"/>
    </ligand>
    <ligandPart>
        <name>Fe</name>
        <dbReference type="ChEBI" id="CHEBI:18248"/>
    </ligandPart>
</feature>
<dbReference type="GO" id="GO:0020037">
    <property type="term" value="F:heme binding"/>
    <property type="evidence" value="ECO:0007669"/>
    <property type="project" value="InterPro"/>
</dbReference>
<evidence type="ECO:0000256" key="13">
    <source>
        <dbReference type="PIRSR" id="PIRSR602403-1"/>
    </source>
</evidence>
<evidence type="ECO:0000256" key="8">
    <source>
        <dbReference type="ARBA" id="ARBA00022989"/>
    </source>
</evidence>
<evidence type="ECO:0000256" key="6">
    <source>
        <dbReference type="ARBA" id="ARBA00022692"/>
    </source>
</evidence>
<name>A0A9P5PM45_9AGAR</name>
<keyword evidence="10 13" id="KW-0408">Iron</keyword>
<evidence type="ECO:0000256" key="2">
    <source>
        <dbReference type="ARBA" id="ARBA00004370"/>
    </source>
</evidence>
<comment type="caution">
    <text evidence="16">The sequence shown here is derived from an EMBL/GenBank/DDBJ whole genome shotgun (WGS) entry which is preliminary data.</text>
</comment>
<dbReference type="InterPro" id="IPR002403">
    <property type="entry name" value="Cyt_P450_E_grp-IV"/>
</dbReference>
<comment type="subcellular location">
    <subcellularLocation>
        <location evidence="2">Membrane</location>
    </subcellularLocation>
</comment>
<evidence type="ECO:0000256" key="1">
    <source>
        <dbReference type="ARBA" id="ARBA00001971"/>
    </source>
</evidence>
<dbReference type="SUPFAM" id="SSF48264">
    <property type="entry name" value="Cytochrome P450"/>
    <property type="match status" value="1"/>
</dbReference>
<dbReference type="InterPro" id="IPR001128">
    <property type="entry name" value="Cyt_P450"/>
</dbReference>
<protein>
    <submittedName>
        <fullName evidence="16">Cytochrome P450</fullName>
    </submittedName>
</protein>
<comment type="similarity">
    <text evidence="4 14">Belongs to the cytochrome P450 family.</text>
</comment>
<dbReference type="Proteomes" id="UP000772434">
    <property type="component" value="Unassembled WGS sequence"/>
</dbReference>
<evidence type="ECO:0000256" key="4">
    <source>
        <dbReference type="ARBA" id="ARBA00010617"/>
    </source>
</evidence>
<evidence type="ECO:0000256" key="9">
    <source>
        <dbReference type="ARBA" id="ARBA00023002"/>
    </source>
</evidence>
<dbReference type="PRINTS" id="PR00385">
    <property type="entry name" value="P450"/>
</dbReference>
<dbReference type="GO" id="GO:0016020">
    <property type="term" value="C:membrane"/>
    <property type="evidence" value="ECO:0007669"/>
    <property type="project" value="UniProtKB-SubCell"/>
</dbReference>
<evidence type="ECO:0000256" key="14">
    <source>
        <dbReference type="RuleBase" id="RU000461"/>
    </source>
</evidence>
<dbReference type="PRINTS" id="PR00465">
    <property type="entry name" value="EP450IV"/>
</dbReference>
<dbReference type="PANTHER" id="PTHR24305:SF166">
    <property type="entry name" value="CYTOCHROME P450 12A4, MITOCHONDRIAL-RELATED"/>
    <property type="match status" value="1"/>
</dbReference>
<dbReference type="Pfam" id="PF00067">
    <property type="entry name" value="p450"/>
    <property type="match status" value="1"/>
</dbReference>
<evidence type="ECO:0000256" key="12">
    <source>
        <dbReference type="ARBA" id="ARBA00023136"/>
    </source>
</evidence>
<keyword evidence="8 15" id="KW-1133">Transmembrane helix</keyword>
<keyword evidence="17" id="KW-1185">Reference proteome</keyword>
<comment type="cofactor">
    <cofactor evidence="1 13">
        <name>heme</name>
        <dbReference type="ChEBI" id="CHEBI:30413"/>
    </cofactor>
</comment>